<feature type="signal peptide" evidence="1">
    <location>
        <begin position="1"/>
        <end position="20"/>
    </location>
</feature>
<evidence type="ECO:0000313" key="3">
    <source>
        <dbReference type="Proteomes" id="UP000799779"/>
    </source>
</evidence>
<reference evidence="2" key="1">
    <citation type="journal article" date="2020" name="Stud. Mycol.">
        <title>101 Dothideomycetes genomes: a test case for predicting lifestyles and emergence of pathogens.</title>
        <authorList>
            <person name="Haridas S."/>
            <person name="Albert R."/>
            <person name="Binder M."/>
            <person name="Bloem J."/>
            <person name="Labutti K."/>
            <person name="Salamov A."/>
            <person name="Andreopoulos B."/>
            <person name="Baker S."/>
            <person name="Barry K."/>
            <person name="Bills G."/>
            <person name="Bluhm B."/>
            <person name="Cannon C."/>
            <person name="Castanera R."/>
            <person name="Culley D."/>
            <person name="Daum C."/>
            <person name="Ezra D."/>
            <person name="Gonzalez J."/>
            <person name="Henrissat B."/>
            <person name="Kuo A."/>
            <person name="Liang C."/>
            <person name="Lipzen A."/>
            <person name="Lutzoni F."/>
            <person name="Magnuson J."/>
            <person name="Mondo S."/>
            <person name="Nolan M."/>
            <person name="Ohm R."/>
            <person name="Pangilinan J."/>
            <person name="Park H.-J."/>
            <person name="Ramirez L."/>
            <person name="Alfaro M."/>
            <person name="Sun H."/>
            <person name="Tritt A."/>
            <person name="Yoshinaga Y."/>
            <person name="Zwiers L.-H."/>
            <person name="Turgeon B."/>
            <person name="Goodwin S."/>
            <person name="Spatafora J."/>
            <person name="Crous P."/>
            <person name="Grigoriev I."/>
        </authorList>
    </citation>
    <scope>NUCLEOTIDE SEQUENCE</scope>
    <source>
        <strain evidence="2">CBS 123094</strain>
    </source>
</reference>
<protein>
    <recommendedName>
        <fullName evidence="4">Cyanovirin-N domain-containing protein</fullName>
    </recommendedName>
</protein>
<evidence type="ECO:0000256" key="1">
    <source>
        <dbReference type="SAM" id="SignalP"/>
    </source>
</evidence>
<keyword evidence="1" id="KW-0732">Signal</keyword>
<gene>
    <name evidence="2" type="ORF">P154DRAFT_607042</name>
</gene>
<dbReference type="OrthoDB" id="3785627at2759"/>
<sequence length="229" mass="26105">MAFLLPLAALAALFIPSAQAQENCYRVKHPTKSSCAAPNLWAMRETICSSAADWGQGFRFLSGHGYALHIHDNCTADNNPDGIDLYMTVSSTVQNHTDCYARTKSIIERCVVNGYPEFNGGEWWDLNGEDDAKKDGGNGKTFMWMQYLHDDPPPVPNPCYDEYPPPDYCPPYYPEVGKVRREMKEKRLEMAEMKRRVVERRGLHVEMDTEGRVLGRRFVHEDGRVEELV</sequence>
<dbReference type="Proteomes" id="UP000799779">
    <property type="component" value="Unassembled WGS sequence"/>
</dbReference>
<feature type="chain" id="PRO_5025674013" description="Cyanovirin-N domain-containing protein" evidence="1">
    <location>
        <begin position="21"/>
        <end position="229"/>
    </location>
</feature>
<proteinExistence type="predicted"/>
<name>A0A6A5WAI3_9PLEO</name>
<evidence type="ECO:0000313" key="2">
    <source>
        <dbReference type="EMBL" id="KAF1997151.1"/>
    </source>
</evidence>
<organism evidence="2 3">
    <name type="scientific">Amniculicola lignicola CBS 123094</name>
    <dbReference type="NCBI Taxonomy" id="1392246"/>
    <lineage>
        <taxon>Eukaryota</taxon>
        <taxon>Fungi</taxon>
        <taxon>Dikarya</taxon>
        <taxon>Ascomycota</taxon>
        <taxon>Pezizomycotina</taxon>
        <taxon>Dothideomycetes</taxon>
        <taxon>Pleosporomycetidae</taxon>
        <taxon>Pleosporales</taxon>
        <taxon>Amniculicolaceae</taxon>
        <taxon>Amniculicola</taxon>
    </lineage>
</organism>
<dbReference type="AlphaFoldDB" id="A0A6A5WAI3"/>
<evidence type="ECO:0008006" key="4">
    <source>
        <dbReference type="Google" id="ProtNLM"/>
    </source>
</evidence>
<dbReference type="EMBL" id="ML977617">
    <property type="protein sequence ID" value="KAF1997151.1"/>
    <property type="molecule type" value="Genomic_DNA"/>
</dbReference>
<accession>A0A6A5WAI3</accession>
<keyword evidence="3" id="KW-1185">Reference proteome</keyword>